<evidence type="ECO:0000313" key="2">
    <source>
        <dbReference type="Proteomes" id="UP000257109"/>
    </source>
</evidence>
<reference evidence="1" key="1">
    <citation type="submission" date="2018-05" db="EMBL/GenBank/DDBJ databases">
        <title>Draft genome of Mucuna pruriens seed.</title>
        <authorList>
            <person name="Nnadi N.E."/>
            <person name="Vos R."/>
            <person name="Hasami M.H."/>
            <person name="Devisetty U.K."/>
            <person name="Aguiy J.C."/>
        </authorList>
    </citation>
    <scope>NUCLEOTIDE SEQUENCE [LARGE SCALE GENOMIC DNA]</scope>
    <source>
        <strain evidence="1">JCA_2017</strain>
    </source>
</reference>
<organism evidence="1 2">
    <name type="scientific">Mucuna pruriens</name>
    <name type="common">Velvet bean</name>
    <name type="synonym">Dolichos pruriens</name>
    <dbReference type="NCBI Taxonomy" id="157652"/>
    <lineage>
        <taxon>Eukaryota</taxon>
        <taxon>Viridiplantae</taxon>
        <taxon>Streptophyta</taxon>
        <taxon>Embryophyta</taxon>
        <taxon>Tracheophyta</taxon>
        <taxon>Spermatophyta</taxon>
        <taxon>Magnoliopsida</taxon>
        <taxon>eudicotyledons</taxon>
        <taxon>Gunneridae</taxon>
        <taxon>Pentapetalae</taxon>
        <taxon>rosids</taxon>
        <taxon>fabids</taxon>
        <taxon>Fabales</taxon>
        <taxon>Fabaceae</taxon>
        <taxon>Papilionoideae</taxon>
        <taxon>50 kb inversion clade</taxon>
        <taxon>NPAAA clade</taxon>
        <taxon>indigoferoid/millettioid clade</taxon>
        <taxon>Phaseoleae</taxon>
        <taxon>Mucuna</taxon>
    </lineage>
</organism>
<dbReference type="EMBL" id="QJKJ01002995">
    <property type="protein sequence ID" value="RDY00450.1"/>
    <property type="molecule type" value="Genomic_DNA"/>
</dbReference>
<name>A0A371HCF0_MUCPR</name>
<protein>
    <submittedName>
        <fullName evidence="1">Uncharacterized protein</fullName>
    </submittedName>
</protein>
<dbReference type="OrthoDB" id="1436172at2759"/>
<keyword evidence="2" id="KW-1185">Reference proteome</keyword>
<comment type="caution">
    <text evidence="1">The sequence shown here is derived from an EMBL/GenBank/DDBJ whole genome shotgun (WGS) entry which is preliminary data.</text>
</comment>
<dbReference type="AlphaFoldDB" id="A0A371HCF0"/>
<feature type="non-terminal residue" evidence="1">
    <location>
        <position position="1"/>
    </location>
</feature>
<gene>
    <name evidence="1" type="ORF">CR513_16369</name>
</gene>
<sequence length="227" mass="26580">MESNLHDCPAFFNCYPYFSMNLRNNKNKIYYKVTKVDYNYKAIRASPKDETILLEANYIKSLVQVPKKLRHEEVLSKIHEEWLLEEIIEEPKIYNSHIREIIQEGHNISTIGVIDNNWKTIDNKIIRLEYPPQQGITIEFANINVEASPFKDIIKDLDKVAEKSDIKKLHSQMNYSNTVLEIMSKQLARIEGLKHIENKDVLSSSTSKPLIKSIYKLINVPQKELEY</sequence>
<evidence type="ECO:0000313" key="1">
    <source>
        <dbReference type="EMBL" id="RDY00450.1"/>
    </source>
</evidence>
<proteinExistence type="predicted"/>
<accession>A0A371HCF0</accession>
<dbReference type="Proteomes" id="UP000257109">
    <property type="component" value="Unassembled WGS sequence"/>
</dbReference>